<dbReference type="PANTHER" id="PTHR28255:SF1">
    <property type="entry name" value="UPF0303 PROTEIN YBR137W"/>
    <property type="match status" value="1"/>
</dbReference>
<dbReference type="Gene3D" id="3.30.450.150">
    <property type="entry name" value="Haem-degrading domain"/>
    <property type="match status" value="1"/>
</dbReference>
<dbReference type="Pfam" id="PF03928">
    <property type="entry name" value="HbpS-like"/>
    <property type="match status" value="1"/>
</dbReference>
<dbReference type="AlphaFoldDB" id="A0A6J6BZ00"/>
<evidence type="ECO:0000313" key="1">
    <source>
        <dbReference type="EMBL" id="CAB4543967.1"/>
    </source>
</evidence>
<accession>A0A6J6BZ00</accession>
<dbReference type="InterPro" id="IPR010371">
    <property type="entry name" value="YBR137W-like"/>
</dbReference>
<dbReference type="InterPro" id="IPR005624">
    <property type="entry name" value="PduO/GlcC-like"/>
</dbReference>
<dbReference type="SUPFAM" id="SSF143744">
    <property type="entry name" value="GlcG-like"/>
    <property type="match status" value="1"/>
</dbReference>
<reference evidence="1" key="1">
    <citation type="submission" date="2020-05" db="EMBL/GenBank/DDBJ databases">
        <authorList>
            <person name="Chiriac C."/>
            <person name="Salcher M."/>
            <person name="Ghai R."/>
            <person name="Kavagutti S V."/>
        </authorList>
    </citation>
    <scope>NUCLEOTIDE SEQUENCE</scope>
</reference>
<dbReference type="PANTHER" id="PTHR28255">
    <property type="match status" value="1"/>
</dbReference>
<name>A0A6J6BZ00_9ZZZZ</name>
<gene>
    <name evidence="1" type="ORF">UFOPK1380_01224</name>
</gene>
<dbReference type="GO" id="GO:0072380">
    <property type="term" value="C:TRC complex"/>
    <property type="evidence" value="ECO:0007669"/>
    <property type="project" value="TreeGrafter"/>
</dbReference>
<dbReference type="GO" id="GO:0006620">
    <property type="term" value="P:post-translational protein targeting to endoplasmic reticulum membrane"/>
    <property type="evidence" value="ECO:0007669"/>
    <property type="project" value="TreeGrafter"/>
</dbReference>
<protein>
    <submittedName>
        <fullName evidence="1">Unannotated protein</fullName>
    </submittedName>
</protein>
<dbReference type="InterPro" id="IPR038084">
    <property type="entry name" value="PduO/GlcC-like_sf"/>
</dbReference>
<sequence>MTTGGFSSVQLLREEEVLALPALSQEDALTIGQIAYEIGTTRNLAITIEVRLGEWTVFHASLPGSKPENDEWIARKARVVLASGHSTMHERVLSEETNVDWYELHNLPEKLHAIHGGGLPLNVIGKGLVGILLISGLPQVDDHLLGIEIITEYLARKGEQ</sequence>
<proteinExistence type="predicted"/>
<dbReference type="EMBL" id="CAEZSC010000116">
    <property type="protein sequence ID" value="CAB4543967.1"/>
    <property type="molecule type" value="Genomic_DNA"/>
</dbReference>
<organism evidence="1">
    <name type="scientific">freshwater metagenome</name>
    <dbReference type="NCBI Taxonomy" id="449393"/>
    <lineage>
        <taxon>unclassified sequences</taxon>
        <taxon>metagenomes</taxon>
        <taxon>ecological metagenomes</taxon>
    </lineage>
</organism>